<comment type="subcellular location">
    <subcellularLocation>
        <location evidence="1">Nucleus</location>
    </subcellularLocation>
</comment>
<dbReference type="InterPro" id="IPR007946">
    <property type="entry name" value="AAR2"/>
</dbReference>
<evidence type="ECO:0000256" key="9">
    <source>
        <dbReference type="ARBA" id="ARBA00031978"/>
    </source>
</evidence>
<comment type="similarity">
    <text evidence="2">Belongs to the AAR2 family.</text>
</comment>
<dbReference type="InterPro" id="IPR036787">
    <property type="entry name" value="T_IF-3_N_sf"/>
</dbReference>
<dbReference type="Pfam" id="PF05282">
    <property type="entry name" value="AAR2"/>
    <property type="match status" value="1"/>
</dbReference>
<dbReference type="Gene3D" id="3.10.20.80">
    <property type="entry name" value="Translation initiation factor 3 (IF-3), N-terminal domain"/>
    <property type="match status" value="1"/>
</dbReference>
<dbReference type="Proteomes" id="UP001213623">
    <property type="component" value="Chromosome 4"/>
</dbReference>
<dbReference type="InterPro" id="IPR038514">
    <property type="entry name" value="AAR2_C_sf"/>
</dbReference>
<feature type="domain" description="AAR2 C-terminal" evidence="10">
    <location>
        <begin position="507"/>
        <end position="709"/>
    </location>
</feature>
<reference evidence="12" key="1">
    <citation type="submission" date="2023-03" db="EMBL/GenBank/DDBJ databases">
        <title>Mating type loci evolution in Malassezia.</title>
        <authorList>
            <person name="Coelho M.A."/>
        </authorList>
    </citation>
    <scope>NUCLEOTIDE SEQUENCE</scope>
    <source>
        <strain evidence="12">CBS 9557</strain>
    </source>
</reference>
<feature type="domain" description="AAR2 N-terminal" evidence="11">
    <location>
        <begin position="323"/>
        <end position="459"/>
    </location>
</feature>
<organism evidence="12 13">
    <name type="scientific">Malassezia nana</name>
    <dbReference type="NCBI Taxonomy" id="180528"/>
    <lineage>
        <taxon>Eukaryota</taxon>
        <taxon>Fungi</taxon>
        <taxon>Dikarya</taxon>
        <taxon>Basidiomycota</taxon>
        <taxon>Ustilaginomycotina</taxon>
        <taxon>Malasseziomycetes</taxon>
        <taxon>Malasseziales</taxon>
        <taxon>Malasseziaceae</taxon>
        <taxon>Malassezia</taxon>
    </lineage>
</organism>
<evidence type="ECO:0000256" key="3">
    <source>
        <dbReference type="ARBA" id="ARBA00006378"/>
    </source>
</evidence>
<evidence type="ECO:0000259" key="11">
    <source>
        <dbReference type="Pfam" id="PF20981"/>
    </source>
</evidence>
<dbReference type="PANTHER" id="PTHR12689:SF4">
    <property type="entry name" value="PROTEIN AAR2 HOMOLOG"/>
    <property type="match status" value="1"/>
</dbReference>
<evidence type="ECO:0000256" key="5">
    <source>
        <dbReference type="ARBA" id="ARBA00023015"/>
    </source>
</evidence>
<evidence type="ECO:0000256" key="4">
    <source>
        <dbReference type="ARBA" id="ARBA00019660"/>
    </source>
</evidence>
<dbReference type="InterPro" id="IPR033648">
    <property type="entry name" value="AAR2_C"/>
</dbReference>
<protein>
    <recommendedName>
        <fullName evidence="4">Mediator of RNA polymerase II transcription subunit 31</fullName>
    </recommendedName>
    <alternativeName>
        <fullName evidence="9">Mediator complex subunit 31</fullName>
    </alternativeName>
</protein>
<keyword evidence="6" id="KW-0010">Activator</keyword>
<evidence type="ECO:0000313" key="12">
    <source>
        <dbReference type="EMBL" id="WFD27396.1"/>
    </source>
</evidence>
<evidence type="ECO:0000313" key="13">
    <source>
        <dbReference type="Proteomes" id="UP001213623"/>
    </source>
</evidence>
<keyword evidence="7" id="KW-0804">Transcription</keyword>
<dbReference type="InterPro" id="IPR033647">
    <property type="entry name" value="Aar2_N"/>
</dbReference>
<keyword evidence="5" id="KW-0805">Transcription regulation</keyword>
<dbReference type="GO" id="GO:0016592">
    <property type="term" value="C:mediator complex"/>
    <property type="evidence" value="ECO:0007669"/>
    <property type="project" value="InterPro"/>
</dbReference>
<dbReference type="GO" id="GO:0003743">
    <property type="term" value="F:translation initiation factor activity"/>
    <property type="evidence" value="ECO:0007669"/>
    <property type="project" value="InterPro"/>
</dbReference>
<proteinExistence type="inferred from homology"/>
<dbReference type="Gene3D" id="1.10.10.1340">
    <property type="entry name" value="Mediator of RNA polymerase II, submodule Med31 (Soh1)"/>
    <property type="match status" value="1"/>
</dbReference>
<sequence length="733" mass="81504">MPLAAGDAPQDVDPQRIANQQRFSRDLEFLSALSNPYYLHQLSQQGYLDDPAFLRYLDYLDYFRAPAYAKYLTYPQALYFLSLLKHASFRSAVADTAWPHDTAARQIAHWATWPSDKNLKLRDEQIRAPLVRLVDPASGQLQGPFQPRDILGKIDRKAFTLVQVTDTPAEARGRTEWHMDELPICRLLNKHQAYQKEREKKKTAPSAAPPKVLQLSWNVTENDLAHKVARARKDLERGARLRTVILSKKGTPRVLPGSPEEARRASLVDTLLRDLCAPQEEGSADLARVIQAPTWKNGRSLVEWTLEGVASPDEAHALWERHAFLLLTGLPRGAHIALDAQAYVVDSQFQGFKMVPPGLHALTWQAAAWDDDRHDALATEGVRSILFWYTAENEVLVRTYEASTDTWAVPPGTDARASAVVSQDHLQALDAHLAPYPVASAARWQALTHWCAQSPRTLERVFRTDQQGIDATCDSFTPMATSPATVRELRARMKPDTPSEAPSALAFTPIALVHSWPPDAQGAERTLWSMDKSWRLAQVLADASAAEGAEKNDPGPLLREMELCFLLLWCANHAGALEHWLALIDVFCYAGARLGAPAHYELHPAEWAEAPSSSSSVPDVQLDAHVAWMRVFTAQCEVLPTTIWADELAPYEARVLQALAQLRAHMARALSAWAARPSPTAPAPPHEALVQAWRALSAATYARFAWMLDACLDEEVEVDDAEDAEDAPVVVEI</sequence>
<dbReference type="InterPro" id="IPR038516">
    <property type="entry name" value="AAR2_N_sf"/>
</dbReference>
<dbReference type="Gene3D" id="3.30.110.10">
    <property type="entry name" value="Translation initiation factor 3 (IF-3), C-terminal domain"/>
    <property type="match status" value="1"/>
</dbReference>
<dbReference type="PANTHER" id="PTHR12689">
    <property type="entry name" value="A1 CISTRON SPLICING FACTOR AAR2-RELATED"/>
    <property type="match status" value="1"/>
</dbReference>
<keyword evidence="8" id="KW-0539">Nucleus</keyword>
<dbReference type="Pfam" id="PF20981">
    <property type="entry name" value="AAR2_1st"/>
    <property type="match status" value="1"/>
</dbReference>
<dbReference type="Gene3D" id="2.60.34.20">
    <property type="match status" value="1"/>
</dbReference>
<dbReference type="GO" id="GO:0003712">
    <property type="term" value="F:transcription coregulator activity"/>
    <property type="evidence" value="ECO:0007669"/>
    <property type="project" value="InterPro"/>
</dbReference>
<dbReference type="AlphaFoldDB" id="A0AAF0J2S0"/>
<evidence type="ECO:0000256" key="2">
    <source>
        <dbReference type="ARBA" id="ARBA00006281"/>
    </source>
</evidence>
<evidence type="ECO:0000256" key="6">
    <source>
        <dbReference type="ARBA" id="ARBA00023159"/>
    </source>
</evidence>
<dbReference type="InterPro" id="IPR008831">
    <property type="entry name" value="Mediator_Med31"/>
</dbReference>
<gene>
    <name evidence="12" type="ORF">MNAN1_002392</name>
</gene>
<dbReference type="GO" id="GO:0000244">
    <property type="term" value="P:spliceosomal tri-snRNP complex assembly"/>
    <property type="evidence" value="ECO:0007669"/>
    <property type="project" value="TreeGrafter"/>
</dbReference>
<name>A0AAF0J2S0_9BASI</name>
<evidence type="ECO:0000256" key="8">
    <source>
        <dbReference type="ARBA" id="ARBA00023242"/>
    </source>
</evidence>
<keyword evidence="13" id="KW-1185">Reference proteome</keyword>
<evidence type="ECO:0000256" key="1">
    <source>
        <dbReference type="ARBA" id="ARBA00004123"/>
    </source>
</evidence>
<dbReference type="Pfam" id="PF05669">
    <property type="entry name" value="Med31"/>
    <property type="match status" value="1"/>
</dbReference>
<evidence type="ECO:0000259" key="10">
    <source>
        <dbReference type="Pfam" id="PF05282"/>
    </source>
</evidence>
<dbReference type="Gene3D" id="1.25.40.550">
    <property type="entry name" value="Aar2, C-terminal domain-like"/>
    <property type="match status" value="1"/>
</dbReference>
<dbReference type="CDD" id="cd13778">
    <property type="entry name" value="Aar2_C"/>
    <property type="match status" value="1"/>
</dbReference>
<dbReference type="InterPro" id="IPR038089">
    <property type="entry name" value="Med31_sf"/>
</dbReference>
<dbReference type="EMBL" id="CP119895">
    <property type="protein sequence ID" value="WFD27396.1"/>
    <property type="molecule type" value="Genomic_DNA"/>
</dbReference>
<dbReference type="GO" id="GO:0006355">
    <property type="term" value="P:regulation of DNA-templated transcription"/>
    <property type="evidence" value="ECO:0007669"/>
    <property type="project" value="InterPro"/>
</dbReference>
<dbReference type="InterPro" id="IPR036788">
    <property type="entry name" value="T_IF-3_C_sf"/>
</dbReference>
<dbReference type="CDD" id="cd13777">
    <property type="entry name" value="Aar2_N"/>
    <property type="match status" value="1"/>
</dbReference>
<accession>A0AAF0J2S0</accession>
<evidence type="ECO:0000256" key="7">
    <source>
        <dbReference type="ARBA" id="ARBA00023163"/>
    </source>
</evidence>
<comment type="similarity">
    <text evidence="3">Belongs to the Mediator complex subunit 31 family.</text>
</comment>